<proteinExistence type="predicted"/>
<dbReference type="RefSeq" id="WP_237818324.1">
    <property type="nucleotide sequence ID" value="NZ_JAKLTQ010000002.1"/>
</dbReference>
<evidence type="ECO:0000313" key="2">
    <source>
        <dbReference type="Proteomes" id="UP001165368"/>
    </source>
</evidence>
<dbReference type="Gene3D" id="3.30.450.410">
    <property type="match status" value="1"/>
</dbReference>
<dbReference type="InterPro" id="IPR053717">
    <property type="entry name" value="MerB_lyase_sf"/>
</dbReference>
<dbReference type="InterPro" id="IPR004927">
    <property type="entry name" value="MerB"/>
</dbReference>
<dbReference type="Pfam" id="PF03243">
    <property type="entry name" value="MerB"/>
    <property type="match status" value="1"/>
</dbReference>
<organism evidence="1 2">
    <name type="scientific">Arthrobacter hankyongi</name>
    <dbReference type="NCBI Taxonomy" id="2904801"/>
    <lineage>
        <taxon>Bacteria</taxon>
        <taxon>Bacillati</taxon>
        <taxon>Actinomycetota</taxon>
        <taxon>Actinomycetes</taxon>
        <taxon>Micrococcales</taxon>
        <taxon>Micrococcaceae</taxon>
        <taxon>Arthrobacter</taxon>
    </lineage>
</organism>
<dbReference type="Proteomes" id="UP001165368">
    <property type="component" value="Unassembled WGS sequence"/>
</dbReference>
<reference evidence="1" key="1">
    <citation type="submission" date="2022-01" db="EMBL/GenBank/DDBJ databases">
        <authorList>
            <person name="Jo J.-H."/>
            <person name="Im W.-T."/>
        </authorList>
    </citation>
    <scope>NUCLEOTIDE SEQUENCE</scope>
    <source>
        <strain evidence="1">I2-34</strain>
    </source>
</reference>
<name>A0ABS9L3H9_9MICC</name>
<protein>
    <submittedName>
        <fullName evidence="1">Alkylmercury lyase family protein</fullName>
    </submittedName>
</protein>
<dbReference type="SUPFAM" id="SSF160387">
    <property type="entry name" value="NosL/MerB-like"/>
    <property type="match status" value="1"/>
</dbReference>
<sequence>MHTFHCAYGEYPPQGAEEFEYTETTKRVRRFFEDFIPEQGRAPGIPEIMKALDLDQQETWDALYQLHLGVQIMFVPGTENIVKMPPVSFVPTRHRAKLEDGREFWAGCAGEASAFHFRFPGQVTTIESMCPDCWEPIVTKWKDGELLSVEPETALIHIGRHPGEWGDQMMLTCENINFFRSPEHVKVWEEKMPEKRGITLPVDKAVEWVEGEARVRYWDYDRPPGLVGANSLAGSTVEHFRALGADVTYWEELLAAQSAQ</sequence>
<dbReference type="GO" id="GO:0016829">
    <property type="term" value="F:lyase activity"/>
    <property type="evidence" value="ECO:0007669"/>
    <property type="project" value="UniProtKB-KW"/>
</dbReference>
<keyword evidence="1" id="KW-0456">Lyase</keyword>
<gene>
    <name evidence="1" type="ORF">LVY72_04735</name>
</gene>
<keyword evidence="2" id="KW-1185">Reference proteome</keyword>
<evidence type="ECO:0000313" key="1">
    <source>
        <dbReference type="EMBL" id="MCG2621218.1"/>
    </source>
</evidence>
<accession>A0ABS9L3H9</accession>
<dbReference type="EMBL" id="JAKLTQ010000002">
    <property type="protein sequence ID" value="MCG2621218.1"/>
    <property type="molecule type" value="Genomic_DNA"/>
</dbReference>
<comment type="caution">
    <text evidence="1">The sequence shown here is derived from an EMBL/GenBank/DDBJ whole genome shotgun (WGS) entry which is preliminary data.</text>
</comment>